<keyword evidence="4" id="KW-0472">Membrane</keyword>
<dbReference type="GO" id="GO:0042910">
    <property type="term" value="F:xenobiotic transmembrane transporter activity"/>
    <property type="evidence" value="ECO:0007669"/>
    <property type="project" value="InterPro"/>
</dbReference>
<dbReference type="GO" id="GO:0015297">
    <property type="term" value="F:antiporter activity"/>
    <property type="evidence" value="ECO:0007669"/>
    <property type="project" value="InterPro"/>
</dbReference>
<feature type="compositionally biased region" description="Gly residues" evidence="5">
    <location>
        <begin position="540"/>
        <end position="555"/>
    </location>
</feature>
<feature type="region of interest" description="Disordered" evidence="5">
    <location>
        <begin position="772"/>
        <end position="800"/>
    </location>
</feature>
<reference evidence="7" key="1">
    <citation type="submission" date="2021-01" db="EMBL/GenBank/DDBJ databases">
        <authorList>
            <person name="Bezrukov I."/>
        </authorList>
    </citation>
    <scope>NUCLEOTIDE SEQUENCE</scope>
</reference>
<dbReference type="GO" id="GO:0016020">
    <property type="term" value="C:membrane"/>
    <property type="evidence" value="ECO:0007669"/>
    <property type="project" value="InterPro"/>
</dbReference>
<organism evidence="7 8">
    <name type="scientific">Arabidopsis arenosa</name>
    <name type="common">Sand rock-cress</name>
    <name type="synonym">Cardaminopsis arenosa</name>
    <dbReference type="NCBI Taxonomy" id="38785"/>
    <lineage>
        <taxon>Eukaryota</taxon>
        <taxon>Viridiplantae</taxon>
        <taxon>Streptophyta</taxon>
        <taxon>Embryophyta</taxon>
        <taxon>Tracheophyta</taxon>
        <taxon>Spermatophyta</taxon>
        <taxon>Magnoliopsida</taxon>
        <taxon>eudicotyledons</taxon>
        <taxon>Gunneridae</taxon>
        <taxon>Pentapetalae</taxon>
        <taxon>rosids</taxon>
        <taxon>malvids</taxon>
        <taxon>Brassicales</taxon>
        <taxon>Brassicaceae</taxon>
        <taxon>Camelineae</taxon>
        <taxon>Arabidopsis</taxon>
    </lineage>
</organism>
<dbReference type="CDD" id="cd18982">
    <property type="entry name" value="CSD"/>
    <property type="match status" value="1"/>
</dbReference>
<dbReference type="InterPro" id="IPR045069">
    <property type="entry name" value="MATE_euk"/>
</dbReference>
<feature type="transmembrane region" description="Helical" evidence="4">
    <location>
        <begin position="409"/>
        <end position="431"/>
    </location>
</feature>
<dbReference type="InterPro" id="IPR008251">
    <property type="entry name" value="Chromo_shadow_dom"/>
</dbReference>
<feature type="region of interest" description="Disordered" evidence="5">
    <location>
        <begin position="533"/>
        <end position="603"/>
    </location>
</feature>
<dbReference type="SUPFAM" id="SSF54160">
    <property type="entry name" value="Chromo domain-like"/>
    <property type="match status" value="1"/>
</dbReference>
<keyword evidence="4" id="KW-1133">Transmembrane helix</keyword>
<dbReference type="InterPro" id="IPR000953">
    <property type="entry name" value="Chromo/chromo_shadow_dom"/>
</dbReference>
<evidence type="ECO:0000313" key="8">
    <source>
        <dbReference type="Proteomes" id="UP000682877"/>
    </source>
</evidence>
<feature type="compositionally biased region" description="Low complexity" evidence="5">
    <location>
        <begin position="705"/>
        <end position="729"/>
    </location>
</feature>
<sequence length="952" mass="105100">MSRGGEMEERLLNGSETEQRRESLYLRKKIWSEVRKMWRIALPSTLFRVMSFGCVVMAQAFIGHSSETGLAAYALLQSTFIRFIYGIMAGMSSATETLCGQAYGAQQYHMMGIYLQRSWIVDTFIATLFVPFIVFAGPILRLLGQNVVITETVDEIYPWVIPYLYSLVFTMTMQMYLQAQMRNAIIGIVSTLALVLDIAATWWCVSVMGMGIHGALLGLNISSWSVVIAEFVYVFGGWCPHTWTGFSTAAFVDLIPMLKLSISSGFMLCLEYWYMSIIVLMSGYAKDANIAISAFSICQYIYTWEMNICFGLLGAACVRVANELGKGDADAVRFSIKVVLVVSAVIGVICSALCLAFGGQISYLFSDSPAVSDAVSDLSLVLSISILFNIIQPILSGVAIGAGMQSMVAFVNLASYYAIGVPLGVLLIYVFNFGIKGLWSGMLAGVGVQTLILCYVIYKTDWELEVKKTNERMKTWTLNLPALQSTTRDEERNLPSGLVGSNTQEMKGASSVKKKTQLLNEAGEADTVMETVGESRKISGDGGFFGDDGEGGGGELILREMGDDRRTEDEEEEEDEDEDDGGDEEDEEGEGEGKGGQEERPKLDEGFYEIEAIRRKRVRKGKVQYLIKCYKLGCERRGWPETANTWEPLENLQSIADVIDAFEGSLKPGKPGRKRKRKYAGPHSQMKKKQRLTSTSHDAAEKSDSSMSLNNSSLPDIPDPLDLSGSSLLKGDGEAKNAYVSNQVEANSGSVGMVRQLRLIEDEKEYDPTLNELRGPVNNGNGAGCSQRGGIGSEGDNVRPNGLLKVYPKELDKNSRFIGAKRRKSGSVKRFKQDGSTSNNHTAPTDQNLTPDLTTLDSFGRIARMGNEYPGVMENNNLSQKTKIEELDITKILKPMSFSASVSDNVQDVLVTFLALRSDGKEVMVDNRFLKAHNPHLLIEFYEQHLKYNRTP</sequence>
<feature type="transmembrane region" description="Helical" evidence="4">
    <location>
        <begin position="45"/>
        <end position="64"/>
    </location>
</feature>
<feature type="transmembrane region" description="Helical" evidence="4">
    <location>
        <begin position="260"/>
        <end position="281"/>
    </location>
</feature>
<dbReference type="Gene3D" id="2.40.50.40">
    <property type="match status" value="1"/>
</dbReference>
<feature type="transmembrane region" description="Helical" evidence="4">
    <location>
        <begin position="184"/>
        <end position="203"/>
    </location>
</feature>
<dbReference type="NCBIfam" id="TIGR00797">
    <property type="entry name" value="matE"/>
    <property type="match status" value="1"/>
</dbReference>
<comment type="subcellular location">
    <subcellularLocation>
        <location evidence="1">Nucleus</location>
    </subcellularLocation>
</comment>
<protein>
    <recommendedName>
        <fullName evidence="4">Protein DETOXIFICATION</fullName>
    </recommendedName>
    <alternativeName>
        <fullName evidence="4">Multidrug and toxic compound extrusion protein</fullName>
    </alternativeName>
</protein>
<feature type="region of interest" description="Disordered" evidence="5">
    <location>
        <begin position="487"/>
        <end position="513"/>
    </location>
</feature>
<dbReference type="Pfam" id="PF01554">
    <property type="entry name" value="MatE"/>
    <property type="match status" value="2"/>
</dbReference>
<gene>
    <name evidence="7" type="ORF">AARE701A_LOCUS15502</name>
</gene>
<keyword evidence="8" id="KW-1185">Reference proteome</keyword>
<dbReference type="CDD" id="cd13132">
    <property type="entry name" value="MATE_eukaryotic"/>
    <property type="match status" value="1"/>
</dbReference>
<feature type="domain" description="Chromo" evidence="6">
    <location>
        <begin position="608"/>
        <end position="663"/>
    </location>
</feature>
<feature type="compositionally biased region" description="Gly residues" evidence="5">
    <location>
        <begin position="781"/>
        <end position="793"/>
    </location>
</feature>
<feature type="transmembrane region" description="Helical" evidence="4">
    <location>
        <begin position="301"/>
        <end position="322"/>
    </location>
</feature>
<feature type="region of interest" description="Disordered" evidence="5">
    <location>
        <begin position="663"/>
        <end position="729"/>
    </location>
</feature>
<dbReference type="CDD" id="cd00024">
    <property type="entry name" value="CD_CSD"/>
    <property type="match status" value="1"/>
</dbReference>
<dbReference type="PANTHER" id="PTHR47240:SF2">
    <property type="entry name" value="CHROMO DOMAIN-CONTAINING PROTEIN LHP1"/>
    <property type="match status" value="1"/>
</dbReference>
<dbReference type="GO" id="GO:1990961">
    <property type="term" value="P:xenobiotic detoxification by transmembrane export across the plasma membrane"/>
    <property type="evidence" value="ECO:0007669"/>
    <property type="project" value="InterPro"/>
</dbReference>
<name>A0A8S2AU07_ARAAE</name>
<dbReference type="PROSITE" id="PS50013">
    <property type="entry name" value="CHROMO_2"/>
    <property type="match status" value="1"/>
</dbReference>
<evidence type="ECO:0000313" key="7">
    <source>
        <dbReference type="EMBL" id="CAE6106898.1"/>
    </source>
</evidence>
<evidence type="ECO:0000259" key="6">
    <source>
        <dbReference type="PROSITE" id="PS50013"/>
    </source>
</evidence>
<evidence type="ECO:0000256" key="3">
    <source>
        <dbReference type="ARBA" id="ARBA00023242"/>
    </source>
</evidence>
<feature type="transmembrane region" description="Helical" evidence="4">
    <location>
        <begin position="119"/>
        <end position="144"/>
    </location>
</feature>
<evidence type="ECO:0000256" key="5">
    <source>
        <dbReference type="SAM" id="MobiDB-lite"/>
    </source>
</evidence>
<feature type="transmembrane region" description="Helical" evidence="4">
    <location>
        <begin position="378"/>
        <end position="402"/>
    </location>
</feature>
<feature type="region of interest" description="Disordered" evidence="5">
    <location>
        <begin position="817"/>
        <end position="852"/>
    </location>
</feature>
<feature type="compositionally biased region" description="Basic and acidic residues" evidence="5">
    <location>
        <begin position="591"/>
        <end position="603"/>
    </location>
</feature>
<dbReference type="EMBL" id="LR999456">
    <property type="protein sequence ID" value="CAE6106898.1"/>
    <property type="molecule type" value="Genomic_DNA"/>
</dbReference>
<proteinExistence type="inferred from homology"/>
<dbReference type="GO" id="GO:0005634">
    <property type="term" value="C:nucleus"/>
    <property type="evidence" value="ECO:0007669"/>
    <property type="project" value="UniProtKB-SubCell"/>
</dbReference>
<dbReference type="InterPro" id="IPR023780">
    <property type="entry name" value="Chromo_domain"/>
</dbReference>
<dbReference type="GO" id="GO:0031507">
    <property type="term" value="P:heterochromatin formation"/>
    <property type="evidence" value="ECO:0007669"/>
    <property type="project" value="InterPro"/>
</dbReference>
<feature type="transmembrane region" description="Helical" evidence="4">
    <location>
        <begin position="156"/>
        <end position="177"/>
    </location>
</feature>
<evidence type="ECO:0000256" key="4">
    <source>
        <dbReference type="RuleBase" id="RU004914"/>
    </source>
</evidence>
<dbReference type="InterPro" id="IPR016197">
    <property type="entry name" value="Chromo-like_dom_sf"/>
</dbReference>
<dbReference type="AlphaFoldDB" id="A0A8S2AU07"/>
<feature type="compositionally biased region" description="Basic residues" evidence="5">
    <location>
        <begin position="670"/>
        <end position="691"/>
    </location>
</feature>
<feature type="compositionally biased region" description="Basic residues" evidence="5">
    <location>
        <begin position="819"/>
        <end position="830"/>
    </location>
</feature>
<dbReference type="PANTHER" id="PTHR47240">
    <property type="entry name" value="CHROMO DOMAIN-CONTAINING PROTEIN LHP1"/>
    <property type="match status" value="1"/>
</dbReference>
<dbReference type="Proteomes" id="UP000682877">
    <property type="component" value="Chromosome 6"/>
</dbReference>
<feature type="compositionally biased region" description="Polar residues" evidence="5">
    <location>
        <begin position="834"/>
        <end position="852"/>
    </location>
</feature>
<evidence type="ECO:0000256" key="1">
    <source>
        <dbReference type="ARBA" id="ARBA00004123"/>
    </source>
</evidence>
<comment type="similarity">
    <text evidence="2 4">Belongs to the multi antimicrobial extrusion (MATE) (TC 2.A.66.1) family.</text>
</comment>
<evidence type="ECO:0000256" key="2">
    <source>
        <dbReference type="ARBA" id="ARBA00010199"/>
    </source>
</evidence>
<dbReference type="SMART" id="SM00298">
    <property type="entry name" value="CHROMO"/>
    <property type="match status" value="1"/>
</dbReference>
<dbReference type="InterPro" id="IPR002528">
    <property type="entry name" value="MATE_fam"/>
</dbReference>
<feature type="transmembrane region" description="Helical" evidence="4">
    <location>
        <begin position="334"/>
        <end position="358"/>
    </location>
</feature>
<feature type="compositionally biased region" description="Basic and acidic residues" evidence="5">
    <location>
        <begin position="557"/>
        <end position="568"/>
    </location>
</feature>
<dbReference type="SMART" id="SM00300">
    <property type="entry name" value="ChSh"/>
    <property type="match status" value="1"/>
</dbReference>
<dbReference type="Pfam" id="PF00385">
    <property type="entry name" value="Chromo"/>
    <property type="match status" value="1"/>
</dbReference>
<accession>A0A8S2AU07</accession>
<keyword evidence="3" id="KW-0539">Nucleus</keyword>
<feature type="transmembrane region" description="Helical" evidence="4">
    <location>
        <begin position="215"/>
        <end position="239"/>
    </location>
</feature>
<dbReference type="InterPro" id="IPR044251">
    <property type="entry name" value="LHP1-like"/>
</dbReference>
<feature type="compositionally biased region" description="Acidic residues" evidence="5">
    <location>
        <begin position="569"/>
        <end position="590"/>
    </location>
</feature>
<keyword evidence="4" id="KW-0812">Transmembrane</keyword>